<accession>A0ABX2PWC9</accession>
<dbReference type="InterPro" id="IPR005143">
    <property type="entry name" value="TF_LuxR_autoind-bd_dom"/>
</dbReference>
<dbReference type="InterPro" id="IPR036388">
    <property type="entry name" value="WH-like_DNA-bd_sf"/>
</dbReference>
<dbReference type="PRINTS" id="PR00038">
    <property type="entry name" value="HTHLUXR"/>
</dbReference>
<keyword evidence="1" id="KW-0805">Transcription regulation</keyword>
<dbReference type="PROSITE" id="PS50043">
    <property type="entry name" value="HTH_LUXR_2"/>
    <property type="match status" value="1"/>
</dbReference>
<dbReference type="RefSeq" id="WP_176867551.1">
    <property type="nucleotide sequence ID" value="NZ_JABXWT010000029.1"/>
</dbReference>
<keyword evidence="6" id="KW-1185">Reference proteome</keyword>
<dbReference type="SUPFAM" id="SSF46894">
    <property type="entry name" value="C-terminal effector domain of the bipartite response regulators"/>
    <property type="match status" value="1"/>
</dbReference>
<keyword evidence="2" id="KW-0238">DNA-binding</keyword>
<dbReference type="EMBL" id="JABXWT010000029">
    <property type="protein sequence ID" value="NVO58509.1"/>
    <property type="molecule type" value="Genomic_DNA"/>
</dbReference>
<dbReference type="PANTHER" id="PTHR44688">
    <property type="entry name" value="DNA-BINDING TRANSCRIPTIONAL ACTIVATOR DEVR_DOSR"/>
    <property type="match status" value="1"/>
</dbReference>
<dbReference type="Pfam" id="PF03472">
    <property type="entry name" value="Autoind_bind"/>
    <property type="match status" value="1"/>
</dbReference>
<protein>
    <submittedName>
        <fullName evidence="5">LuxR family transcriptional regulator</fullName>
    </submittedName>
</protein>
<organism evidence="5 6">
    <name type="scientific">Ruegeria haliotis</name>
    <dbReference type="NCBI Taxonomy" id="2747601"/>
    <lineage>
        <taxon>Bacteria</taxon>
        <taxon>Pseudomonadati</taxon>
        <taxon>Pseudomonadota</taxon>
        <taxon>Alphaproteobacteria</taxon>
        <taxon>Rhodobacterales</taxon>
        <taxon>Roseobacteraceae</taxon>
        <taxon>Ruegeria</taxon>
    </lineage>
</organism>
<evidence type="ECO:0000313" key="6">
    <source>
        <dbReference type="Proteomes" id="UP000630805"/>
    </source>
</evidence>
<comment type="caution">
    <text evidence="5">The sequence shown here is derived from an EMBL/GenBank/DDBJ whole genome shotgun (WGS) entry which is preliminary data.</text>
</comment>
<name>A0ABX2PWC9_9RHOB</name>
<sequence>MDLWAAPSEYDAQDGAEKITPRMCSMVGDLGLEHFSFIVLKSAQDDLTPLAHTLFTSYPKEWVDRYTRHKYWDVDPVTDLGHRSIRPFFWGHGPFLRAFAKKQRVVFDEADAFDIRYGLTIPIRGAQGELSVFTVVSSRKAHLEEVMQGATGRVYSAAVDTHELALKELAKQRWRAQNAVELSEREKECLSWTLEGKTAGEIATILGISTSTINQHASSAAGKLGSLNKHHAAVQALRLKLIQ</sequence>
<dbReference type="InterPro" id="IPR016032">
    <property type="entry name" value="Sig_transdc_resp-reg_C-effctor"/>
</dbReference>
<evidence type="ECO:0000256" key="2">
    <source>
        <dbReference type="ARBA" id="ARBA00023125"/>
    </source>
</evidence>
<proteinExistence type="predicted"/>
<dbReference type="InterPro" id="IPR000792">
    <property type="entry name" value="Tscrpt_reg_LuxR_C"/>
</dbReference>
<dbReference type="SMART" id="SM00421">
    <property type="entry name" value="HTH_LUXR"/>
    <property type="match status" value="1"/>
</dbReference>
<evidence type="ECO:0000256" key="3">
    <source>
        <dbReference type="ARBA" id="ARBA00023163"/>
    </source>
</evidence>
<dbReference type="Pfam" id="PF00196">
    <property type="entry name" value="GerE"/>
    <property type="match status" value="1"/>
</dbReference>
<evidence type="ECO:0000313" key="5">
    <source>
        <dbReference type="EMBL" id="NVO58509.1"/>
    </source>
</evidence>
<keyword evidence="3" id="KW-0804">Transcription</keyword>
<dbReference type="Gene3D" id="3.30.450.80">
    <property type="entry name" value="Transcription factor LuxR-like, autoinducer-binding domain"/>
    <property type="match status" value="1"/>
</dbReference>
<evidence type="ECO:0000256" key="1">
    <source>
        <dbReference type="ARBA" id="ARBA00023015"/>
    </source>
</evidence>
<dbReference type="SUPFAM" id="SSF75516">
    <property type="entry name" value="Pheromone-binding domain of LuxR-like quorum-sensing transcription factors"/>
    <property type="match status" value="1"/>
</dbReference>
<feature type="domain" description="HTH luxR-type" evidence="4">
    <location>
        <begin position="175"/>
        <end position="240"/>
    </location>
</feature>
<dbReference type="Gene3D" id="1.10.10.10">
    <property type="entry name" value="Winged helix-like DNA-binding domain superfamily/Winged helix DNA-binding domain"/>
    <property type="match status" value="1"/>
</dbReference>
<evidence type="ECO:0000259" key="4">
    <source>
        <dbReference type="PROSITE" id="PS50043"/>
    </source>
</evidence>
<reference evidence="5 6" key="1">
    <citation type="submission" date="2020-06" db="EMBL/GenBank/DDBJ databases">
        <authorList>
            <person name="Cao W.R."/>
        </authorList>
    </citation>
    <scope>NUCLEOTIDE SEQUENCE [LARGE SCALE GENOMIC DNA]</scope>
    <source>
        <strain evidence="5 6">B1Z28</strain>
    </source>
</reference>
<gene>
    <name evidence="5" type="ORF">HW561_22260</name>
</gene>
<dbReference type="PANTHER" id="PTHR44688:SF16">
    <property type="entry name" value="DNA-BINDING TRANSCRIPTIONAL ACTIVATOR DEVR_DOSR"/>
    <property type="match status" value="1"/>
</dbReference>
<dbReference type="InterPro" id="IPR036693">
    <property type="entry name" value="TF_LuxR_autoind-bd_dom_sf"/>
</dbReference>
<dbReference type="PROSITE" id="PS00622">
    <property type="entry name" value="HTH_LUXR_1"/>
    <property type="match status" value="1"/>
</dbReference>
<dbReference type="Proteomes" id="UP000630805">
    <property type="component" value="Unassembled WGS sequence"/>
</dbReference>
<dbReference type="CDD" id="cd06170">
    <property type="entry name" value="LuxR_C_like"/>
    <property type="match status" value="1"/>
</dbReference>